<keyword evidence="1" id="KW-0812">Transmembrane</keyword>
<gene>
    <name evidence="3" type="ORF">SAMN07250955_102223</name>
</gene>
<feature type="domain" description="PurE" evidence="2">
    <location>
        <begin position="85"/>
        <end position="217"/>
    </location>
</feature>
<proteinExistence type="predicted"/>
<dbReference type="SUPFAM" id="SSF52255">
    <property type="entry name" value="N5-CAIR mutase (phosphoribosylaminoimidazole carboxylase, PurE)"/>
    <property type="match status" value="1"/>
</dbReference>
<accession>A0A212QPR4</accession>
<dbReference type="InterPro" id="IPR000031">
    <property type="entry name" value="PurE_dom"/>
</dbReference>
<keyword evidence="1" id="KW-1133">Transmembrane helix</keyword>
<organism evidence="3 4">
    <name type="scientific">Arboricoccus pini</name>
    <dbReference type="NCBI Taxonomy" id="1963835"/>
    <lineage>
        <taxon>Bacteria</taxon>
        <taxon>Pseudomonadati</taxon>
        <taxon>Pseudomonadota</taxon>
        <taxon>Alphaproteobacteria</taxon>
        <taxon>Geminicoccales</taxon>
        <taxon>Geminicoccaceae</taxon>
        <taxon>Arboricoccus</taxon>
    </lineage>
</organism>
<reference evidence="3 4" key="1">
    <citation type="submission" date="2017-06" db="EMBL/GenBank/DDBJ databases">
        <authorList>
            <person name="Kim H.J."/>
            <person name="Triplett B.A."/>
        </authorList>
    </citation>
    <scope>NUCLEOTIDE SEQUENCE [LARGE SCALE GENOMIC DNA]</scope>
    <source>
        <strain evidence="3 4">B29T1</strain>
    </source>
</reference>
<dbReference type="NCBIfam" id="NF033503">
    <property type="entry name" value="LarB"/>
    <property type="match status" value="1"/>
</dbReference>
<dbReference type="Pfam" id="PF00731">
    <property type="entry name" value="AIRC"/>
    <property type="match status" value="1"/>
</dbReference>
<protein>
    <recommendedName>
        <fullName evidence="2">PurE domain-containing protein</fullName>
    </recommendedName>
</protein>
<sequence length="224" mass="23154">MSAFVHDADRLARLGLTEAIFCGSKSAAQIEHILDSVGPTLPLLLTRLEPIKFDELPARLRHQLDYDRLSHTAILAGPPPPTGDAAIAIVSGGTSDAPVAQEAGRTLAFHGHACTMIEDVGVAGLWRLLERQALIGRHRIIIAVAGMEGALFSVLGGLVALPIIAVPTSTGYGVTTGGMTALHSALGSCAPGLTVVNIDNGYGAACAAIRILNSQRARKGDGQG</sequence>
<feature type="transmembrane region" description="Helical" evidence="1">
    <location>
        <begin position="140"/>
        <end position="165"/>
    </location>
</feature>
<dbReference type="SMART" id="SM01001">
    <property type="entry name" value="AIRC"/>
    <property type="match status" value="1"/>
</dbReference>
<dbReference type="RefSeq" id="WP_088560079.1">
    <property type="nucleotide sequence ID" value="NZ_FYEH01000002.1"/>
</dbReference>
<dbReference type="AlphaFoldDB" id="A0A212QPR4"/>
<name>A0A212QPR4_9PROT</name>
<evidence type="ECO:0000256" key="1">
    <source>
        <dbReference type="SAM" id="Phobius"/>
    </source>
</evidence>
<evidence type="ECO:0000313" key="3">
    <source>
        <dbReference type="EMBL" id="SNB61407.1"/>
    </source>
</evidence>
<dbReference type="EMBL" id="FYEH01000002">
    <property type="protein sequence ID" value="SNB61407.1"/>
    <property type="molecule type" value="Genomic_DNA"/>
</dbReference>
<evidence type="ECO:0000259" key="2">
    <source>
        <dbReference type="SMART" id="SM01001"/>
    </source>
</evidence>
<dbReference type="GO" id="GO:0016787">
    <property type="term" value="F:hydrolase activity"/>
    <property type="evidence" value="ECO:0007669"/>
    <property type="project" value="InterPro"/>
</dbReference>
<dbReference type="InterPro" id="IPR039476">
    <property type="entry name" value="P2CMN_synthase_LarB"/>
</dbReference>
<evidence type="ECO:0000313" key="4">
    <source>
        <dbReference type="Proteomes" id="UP000197065"/>
    </source>
</evidence>
<dbReference type="GO" id="GO:0006189">
    <property type="term" value="P:'de novo' IMP biosynthetic process"/>
    <property type="evidence" value="ECO:0007669"/>
    <property type="project" value="InterPro"/>
</dbReference>
<dbReference type="PANTHER" id="PTHR43064:SF1">
    <property type="entry name" value="SLL1489 PROTEIN"/>
    <property type="match status" value="1"/>
</dbReference>
<keyword evidence="1" id="KW-0472">Membrane</keyword>
<keyword evidence="4" id="KW-1185">Reference proteome</keyword>
<dbReference type="OrthoDB" id="9782511at2"/>
<dbReference type="PANTHER" id="PTHR43064">
    <property type="entry name" value="PHOSPHORIBOSYLAMINOIMIDAZOLE CARBOXYLASE-RELATED"/>
    <property type="match status" value="1"/>
</dbReference>
<dbReference type="Gene3D" id="3.40.50.1970">
    <property type="match status" value="1"/>
</dbReference>
<dbReference type="Proteomes" id="UP000197065">
    <property type="component" value="Unassembled WGS sequence"/>
</dbReference>